<sequence>MNSAPLQNGADDAVELIFLGTGTSSGLPHVDCLTAPPDATPCHTCLSTLKPEGKKNIRRNTSAVFRVKGRDGRKRTIVVDVGKTFQAAALEWFPKYGLRRIDAVLITHAHADAMNGLDDLRGWTLRQAIQPHVDVYVSQATFTEVIRSFPYLVSKEYASGGGDVPDFKWHIIDDRVPFEIEDTGIEITPFSVHHGRIFSTAPPPAYIPTPTGTAPSSPPDSGRITPLHPKEPSVNGAKKIHPYLCLGFKIQNEVIYLSDVSHIPEDTWDFLERSSDSPGPSRGLPILVLDCLRLLPHTSHLGVKESIAMARRFNAQRTYLTGFGHEVSQEEYVAMCEAVGGKTEHLLTPSPNIQEGLELIEEGEAIWVRPAYDGLRVFIPGDGDSIHDEGYDG</sequence>
<dbReference type="EMBL" id="KV425599">
    <property type="protein sequence ID" value="KZT22142.1"/>
    <property type="molecule type" value="Genomic_DNA"/>
</dbReference>
<evidence type="ECO:0000313" key="2">
    <source>
        <dbReference type="EMBL" id="KZT22142.1"/>
    </source>
</evidence>
<accession>A0A165QAF5</accession>
<dbReference type="PANTHER" id="PTHR42663:SF6">
    <property type="entry name" value="HYDROLASE C777.06C-RELATED"/>
    <property type="match status" value="1"/>
</dbReference>
<protein>
    <recommendedName>
        <fullName evidence="1">Metallo-beta-lactamase domain-containing protein</fullName>
    </recommendedName>
</protein>
<evidence type="ECO:0000313" key="3">
    <source>
        <dbReference type="Proteomes" id="UP000076761"/>
    </source>
</evidence>
<dbReference type="FunCoup" id="A0A165QAF5">
    <property type="interactions" value="2"/>
</dbReference>
<dbReference type="Pfam" id="PF12706">
    <property type="entry name" value="Lactamase_B_2"/>
    <property type="match status" value="1"/>
</dbReference>
<feature type="domain" description="Metallo-beta-lactamase" evidence="1">
    <location>
        <begin position="75"/>
        <end position="197"/>
    </location>
</feature>
<name>A0A165QAF5_9AGAM</name>
<reference evidence="2 3" key="1">
    <citation type="journal article" date="2016" name="Mol. Biol. Evol.">
        <title>Comparative Genomics of Early-Diverging Mushroom-Forming Fungi Provides Insights into the Origins of Lignocellulose Decay Capabilities.</title>
        <authorList>
            <person name="Nagy L.G."/>
            <person name="Riley R."/>
            <person name="Tritt A."/>
            <person name="Adam C."/>
            <person name="Daum C."/>
            <person name="Floudas D."/>
            <person name="Sun H."/>
            <person name="Yadav J.S."/>
            <person name="Pangilinan J."/>
            <person name="Larsson K.H."/>
            <person name="Matsuura K."/>
            <person name="Barry K."/>
            <person name="Labutti K."/>
            <person name="Kuo R."/>
            <person name="Ohm R.A."/>
            <person name="Bhattacharya S.S."/>
            <person name="Shirouzu T."/>
            <person name="Yoshinaga Y."/>
            <person name="Martin F.M."/>
            <person name="Grigoriev I.V."/>
            <person name="Hibbett D.S."/>
        </authorList>
    </citation>
    <scope>NUCLEOTIDE SEQUENCE [LARGE SCALE GENOMIC DNA]</scope>
    <source>
        <strain evidence="2 3">HHB14362 ss-1</strain>
    </source>
</reference>
<dbReference type="Proteomes" id="UP000076761">
    <property type="component" value="Unassembled WGS sequence"/>
</dbReference>
<organism evidence="2 3">
    <name type="scientific">Neolentinus lepideus HHB14362 ss-1</name>
    <dbReference type="NCBI Taxonomy" id="1314782"/>
    <lineage>
        <taxon>Eukaryota</taxon>
        <taxon>Fungi</taxon>
        <taxon>Dikarya</taxon>
        <taxon>Basidiomycota</taxon>
        <taxon>Agaricomycotina</taxon>
        <taxon>Agaricomycetes</taxon>
        <taxon>Gloeophyllales</taxon>
        <taxon>Gloeophyllaceae</taxon>
        <taxon>Neolentinus</taxon>
    </lineage>
</organism>
<dbReference type="PANTHER" id="PTHR42663">
    <property type="entry name" value="HYDROLASE C777.06C-RELATED-RELATED"/>
    <property type="match status" value="1"/>
</dbReference>
<dbReference type="Gene3D" id="3.60.15.10">
    <property type="entry name" value="Ribonuclease Z/Hydroxyacylglutathione hydrolase-like"/>
    <property type="match status" value="1"/>
</dbReference>
<dbReference type="STRING" id="1314782.A0A165QAF5"/>
<dbReference type="InParanoid" id="A0A165QAF5"/>
<dbReference type="InterPro" id="IPR036866">
    <property type="entry name" value="RibonucZ/Hydroxyglut_hydro"/>
</dbReference>
<dbReference type="SUPFAM" id="SSF56281">
    <property type="entry name" value="Metallo-hydrolase/oxidoreductase"/>
    <property type="match status" value="1"/>
</dbReference>
<gene>
    <name evidence="2" type="ORF">NEOLEDRAFT_1072104</name>
</gene>
<dbReference type="AlphaFoldDB" id="A0A165QAF5"/>
<proteinExistence type="predicted"/>
<dbReference type="OrthoDB" id="341300at2759"/>
<keyword evidence="3" id="KW-1185">Reference proteome</keyword>
<dbReference type="InterPro" id="IPR001279">
    <property type="entry name" value="Metallo-B-lactamas"/>
</dbReference>
<evidence type="ECO:0000259" key="1">
    <source>
        <dbReference type="Pfam" id="PF12706"/>
    </source>
</evidence>
<dbReference type="CDD" id="cd16279">
    <property type="entry name" value="metallo-hydrolase-like_MBL-fold"/>
    <property type="match status" value="1"/>
</dbReference>